<dbReference type="Proteomes" id="UP000199387">
    <property type="component" value="Unassembled WGS sequence"/>
</dbReference>
<dbReference type="OrthoDB" id="2808511at2"/>
<dbReference type="RefSeq" id="WP_091572173.1">
    <property type="nucleotide sequence ID" value="NZ_FMZA01000019.1"/>
</dbReference>
<evidence type="ECO:0000313" key="1">
    <source>
        <dbReference type="EMBL" id="SDC87085.1"/>
    </source>
</evidence>
<organism evidence="1 2">
    <name type="scientific">Melghirimyces thermohalophilus</name>
    <dbReference type="NCBI Taxonomy" id="1236220"/>
    <lineage>
        <taxon>Bacteria</taxon>
        <taxon>Bacillati</taxon>
        <taxon>Bacillota</taxon>
        <taxon>Bacilli</taxon>
        <taxon>Bacillales</taxon>
        <taxon>Thermoactinomycetaceae</taxon>
        <taxon>Melghirimyces</taxon>
    </lineage>
</organism>
<gene>
    <name evidence="1" type="ORF">SAMN04488112_11978</name>
</gene>
<accession>A0A1G6Q643</accession>
<reference evidence="1 2" key="1">
    <citation type="submission" date="2016-10" db="EMBL/GenBank/DDBJ databases">
        <authorList>
            <person name="de Groot N.N."/>
        </authorList>
    </citation>
    <scope>NUCLEOTIDE SEQUENCE [LARGE SCALE GENOMIC DNA]</scope>
    <source>
        <strain evidence="1 2">DSM 45514</strain>
    </source>
</reference>
<dbReference type="STRING" id="1236220.SAMN04488112_11978"/>
<keyword evidence="2" id="KW-1185">Reference proteome</keyword>
<dbReference type="AlphaFoldDB" id="A0A1G6Q643"/>
<sequence>MIKLSNLPQKIFEVAKRYEQKGENLEVFPAKFFIDGQLYYYFHYNPSQKELIIKENGEVPPVHSIEKVFCYANGFNASIHAMATIGEKWRKSGMGRKYARLKRLLSKVEKFIESGPEDVRWAFTSFQKVPDVIIQHQKVIERSVNQAGKETVEMRKREIVTEDDYKKMRGYQVDTARSGFWQTDIQFKTAADREKVMDYLSSIKSITNWKAWWYYFQLKPYQKMMYTKEKNPKEYEEMQELSEEIFEDVPIEENPEVLDLIKNLRNPR</sequence>
<name>A0A1G6Q643_9BACL</name>
<dbReference type="EMBL" id="FMZA01000019">
    <property type="protein sequence ID" value="SDC87085.1"/>
    <property type="molecule type" value="Genomic_DNA"/>
</dbReference>
<evidence type="ECO:0000313" key="2">
    <source>
        <dbReference type="Proteomes" id="UP000199387"/>
    </source>
</evidence>
<protein>
    <submittedName>
        <fullName evidence="1">Uncharacterized protein</fullName>
    </submittedName>
</protein>
<proteinExistence type="predicted"/>